<evidence type="ECO:0000256" key="1">
    <source>
        <dbReference type="SAM" id="MobiDB-lite"/>
    </source>
</evidence>
<organism evidence="2 3">
    <name type="scientific">Thalassiosira oceanica</name>
    <name type="common">Marine diatom</name>
    <dbReference type="NCBI Taxonomy" id="159749"/>
    <lineage>
        <taxon>Eukaryota</taxon>
        <taxon>Sar</taxon>
        <taxon>Stramenopiles</taxon>
        <taxon>Ochrophyta</taxon>
        <taxon>Bacillariophyta</taxon>
        <taxon>Coscinodiscophyceae</taxon>
        <taxon>Thalassiosirophycidae</taxon>
        <taxon>Thalassiosirales</taxon>
        <taxon>Thalassiosiraceae</taxon>
        <taxon>Thalassiosira</taxon>
    </lineage>
</organism>
<comment type="caution">
    <text evidence="2">The sequence shown here is derived from an EMBL/GenBank/DDBJ whole genome shotgun (WGS) entry which is preliminary data.</text>
</comment>
<protein>
    <submittedName>
        <fullName evidence="2">Uncharacterized protein</fullName>
    </submittedName>
</protein>
<proteinExistence type="predicted"/>
<accession>K0R3J1</accession>
<gene>
    <name evidence="2" type="ORF">THAOC_33811</name>
</gene>
<dbReference type="EMBL" id="AGNL01046932">
    <property type="protein sequence ID" value="EJK47463.1"/>
    <property type="molecule type" value="Genomic_DNA"/>
</dbReference>
<dbReference type="AlphaFoldDB" id="K0R3J1"/>
<sequence length="109" mass="11629">MLPTSTATLDLRPRPSDIVDVSMGSAGGPVASSLSATSTSFAYRTAITAIIKDRRVIGDVDRISRLSTVVGPRRAPETAQVDAPPLPPPLCLSSGEEERDRVRFYSTTK</sequence>
<evidence type="ECO:0000313" key="2">
    <source>
        <dbReference type="EMBL" id="EJK47463.1"/>
    </source>
</evidence>
<keyword evidence="3" id="KW-1185">Reference proteome</keyword>
<evidence type="ECO:0000313" key="3">
    <source>
        <dbReference type="Proteomes" id="UP000266841"/>
    </source>
</evidence>
<name>K0R3J1_THAOC</name>
<reference evidence="2 3" key="1">
    <citation type="journal article" date="2012" name="Genome Biol.">
        <title>Genome and low-iron response of an oceanic diatom adapted to chronic iron limitation.</title>
        <authorList>
            <person name="Lommer M."/>
            <person name="Specht M."/>
            <person name="Roy A.S."/>
            <person name="Kraemer L."/>
            <person name="Andreson R."/>
            <person name="Gutowska M.A."/>
            <person name="Wolf J."/>
            <person name="Bergner S.V."/>
            <person name="Schilhabel M.B."/>
            <person name="Klostermeier U.C."/>
            <person name="Beiko R.G."/>
            <person name="Rosenstiel P."/>
            <person name="Hippler M."/>
            <person name="Laroche J."/>
        </authorList>
    </citation>
    <scope>NUCLEOTIDE SEQUENCE [LARGE SCALE GENOMIC DNA]</scope>
    <source>
        <strain evidence="2 3">CCMP1005</strain>
    </source>
</reference>
<dbReference type="Proteomes" id="UP000266841">
    <property type="component" value="Unassembled WGS sequence"/>
</dbReference>
<feature type="region of interest" description="Disordered" evidence="1">
    <location>
        <begin position="71"/>
        <end position="109"/>
    </location>
</feature>